<feature type="compositionally biased region" description="Basic and acidic residues" evidence="1">
    <location>
        <begin position="50"/>
        <end position="62"/>
    </location>
</feature>
<dbReference type="GO" id="GO:0030552">
    <property type="term" value="F:cAMP binding"/>
    <property type="evidence" value="ECO:0007669"/>
    <property type="project" value="TreeGrafter"/>
</dbReference>
<dbReference type="EMBL" id="JAFEUZ010000034">
    <property type="protein sequence ID" value="KAG5468325.1"/>
    <property type="molecule type" value="Genomic_DNA"/>
</dbReference>
<dbReference type="Gene3D" id="2.60.120.10">
    <property type="entry name" value="Jelly Rolls"/>
    <property type="match status" value="2"/>
</dbReference>
<dbReference type="KEGG" id="lmat:92512400"/>
<feature type="compositionally biased region" description="Polar residues" evidence="1">
    <location>
        <begin position="118"/>
        <end position="137"/>
    </location>
</feature>
<feature type="compositionally biased region" description="Acidic residues" evidence="1">
    <location>
        <begin position="292"/>
        <end position="311"/>
    </location>
</feature>
<reference evidence="3 4" key="1">
    <citation type="submission" date="2021-03" db="EMBL/GenBank/DDBJ databases">
        <title>Leishmania (Mundinia) martiniquensis Genome sequencing and assembly.</title>
        <authorList>
            <person name="Almutairi H."/>
            <person name="Gatherer D."/>
        </authorList>
    </citation>
    <scope>NUCLEOTIDE SEQUENCE [LARGE SCALE GENOMIC DNA]</scope>
    <source>
        <strain evidence="3">LSCM1</strain>
    </source>
</reference>
<dbReference type="GO" id="GO:0034236">
    <property type="term" value="F:protein kinase A catalytic subunit binding"/>
    <property type="evidence" value="ECO:0007669"/>
    <property type="project" value="TreeGrafter"/>
</dbReference>
<dbReference type="PANTHER" id="PTHR11635">
    <property type="entry name" value="CAMP-DEPENDENT PROTEIN KINASE REGULATORY CHAIN"/>
    <property type="match status" value="1"/>
</dbReference>
<feature type="region of interest" description="Disordered" evidence="1">
    <location>
        <begin position="280"/>
        <end position="313"/>
    </location>
</feature>
<accession>A0A836H0V5</accession>
<dbReference type="GO" id="GO:0005829">
    <property type="term" value="C:cytosol"/>
    <property type="evidence" value="ECO:0007669"/>
    <property type="project" value="TreeGrafter"/>
</dbReference>
<feature type="domain" description="Cyclic nucleotide-binding" evidence="2">
    <location>
        <begin position="366"/>
        <end position="485"/>
    </location>
</feature>
<feature type="region of interest" description="Disordered" evidence="1">
    <location>
        <begin position="50"/>
        <end position="80"/>
    </location>
</feature>
<feature type="compositionally biased region" description="Basic residues" evidence="1">
    <location>
        <begin position="63"/>
        <end position="76"/>
    </location>
</feature>
<dbReference type="GeneID" id="92512400"/>
<feature type="compositionally biased region" description="Pro residues" evidence="1">
    <location>
        <begin position="621"/>
        <end position="633"/>
    </location>
</feature>
<dbReference type="GO" id="GO:0004862">
    <property type="term" value="F:cAMP-dependent protein kinase inhibitor activity"/>
    <property type="evidence" value="ECO:0007669"/>
    <property type="project" value="TreeGrafter"/>
</dbReference>
<dbReference type="PROSITE" id="PS50042">
    <property type="entry name" value="CNMP_BINDING_3"/>
    <property type="match status" value="2"/>
</dbReference>
<dbReference type="SMART" id="SM00100">
    <property type="entry name" value="cNMP"/>
    <property type="match status" value="2"/>
</dbReference>
<dbReference type="CDD" id="cd00038">
    <property type="entry name" value="CAP_ED"/>
    <property type="match status" value="2"/>
</dbReference>
<dbReference type="SUPFAM" id="SSF51206">
    <property type="entry name" value="cAMP-binding domain-like"/>
    <property type="match status" value="2"/>
</dbReference>
<feature type="domain" description="Cyclic nucleotide-binding" evidence="2">
    <location>
        <begin position="488"/>
        <end position="610"/>
    </location>
</feature>
<gene>
    <name evidence="3" type="ORF">LSCM1_02305</name>
</gene>
<dbReference type="OrthoDB" id="417078at2759"/>
<feature type="region of interest" description="Disordered" evidence="1">
    <location>
        <begin position="171"/>
        <end position="250"/>
    </location>
</feature>
<dbReference type="InterPro" id="IPR050503">
    <property type="entry name" value="cAMP-dep_PK_reg_su-like"/>
</dbReference>
<proteinExistence type="predicted"/>
<name>A0A836H0V5_9TRYP</name>
<feature type="compositionally biased region" description="Polar residues" evidence="1">
    <location>
        <begin position="236"/>
        <end position="250"/>
    </location>
</feature>
<dbReference type="GO" id="GO:0005952">
    <property type="term" value="C:cAMP-dependent protein kinase complex"/>
    <property type="evidence" value="ECO:0007669"/>
    <property type="project" value="InterPro"/>
</dbReference>
<dbReference type="Proteomes" id="UP000673552">
    <property type="component" value="Chromosome 34"/>
</dbReference>
<keyword evidence="4" id="KW-1185">Reference proteome</keyword>
<sequence>MSSFDKCVAQVVSNMGERVPKEVRELLLQNIAEGIHYYLQLRGLAAAHSRKEAKTAKKERAAARKAKKQERRRRMERKASLPPLVPSLSKTAAVTAPTVSMPVKKARMGRPTAMKRTAPTSASAPLQKNGGVTTTSAARKAPTRGASRGIEARHIDFAFADEVAEQLRQLRGEKHRKRSSLRGFGPPGTAPACAAPTLAVNDVSAPRPTEAGDPSAQPTKSPSLNPPKRISPPPLNQTAMQESEPENSAMNGTAAVLPVSYSETICYQEALQGYKFGCQDADTQSSSKTEKDSEDEEQANKEAEDEFIDDREDVRRRTIHMQRPSRGAISDSSLDLNEVRVANFPTTPKSQEKLKTISRVLVRHFLFSNLDDSDIAKFASIMDIEEFEAGARILEKGSMNDTFFIVLDGEAETTTVNDDGEEVTVPLVRSSTIGDLSLMYEASNPASVVARSSVQCASLERRTYKMITSRAMEDKRCRYIDFLSSLPMFAGLSLSQLESIAERLKEDSYIEGQRLIAAGVPTHWVHFIMEGTLRVMAPDAESGEMKEVALLHRGDCTGHIEFLYHHVSVADVIVISAVVKTAKLSRRSFELLPSETRERLMKSVEDDETYAAYHHRMQSQSPPPLDTTPPFDAPPSHLRNSLRPHENA</sequence>
<dbReference type="PANTHER" id="PTHR11635:SF152">
    <property type="entry name" value="CAMP-DEPENDENT PROTEIN KINASE TYPE I REGULATORY SUBUNIT-RELATED"/>
    <property type="match status" value="1"/>
</dbReference>
<evidence type="ECO:0000256" key="1">
    <source>
        <dbReference type="SAM" id="MobiDB-lite"/>
    </source>
</evidence>
<feature type="region of interest" description="Disordered" evidence="1">
    <location>
        <begin position="106"/>
        <end position="149"/>
    </location>
</feature>
<evidence type="ECO:0000313" key="4">
    <source>
        <dbReference type="Proteomes" id="UP000673552"/>
    </source>
</evidence>
<organism evidence="3 4">
    <name type="scientific">Leishmania martiniquensis</name>
    <dbReference type="NCBI Taxonomy" id="1580590"/>
    <lineage>
        <taxon>Eukaryota</taxon>
        <taxon>Discoba</taxon>
        <taxon>Euglenozoa</taxon>
        <taxon>Kinetoplastea</taxon>
        <taxon>Metakinetoplastina</taxon>
        <taxon>Trypanosomatida</taxon>
        <taxon>Trypanosomatidae</taxon>
        <taxon>Leishmaniinae</taxon>
        <taxon>Leishmania</taxon>
    </lineage>
</organism>
<protein>
    <recommendedName>
        <fullName evidence="2">Cyclic nucleotide-binding domain-containing protein</fullName>
    </recommendedName>
</protein>
<dbReference type="AlphaFoldDB" id="A0A836H0V5"/>
<feature type="region of interest" description="Disordered" evidence="1">
    <location>
        <begin position="610"/>
        <end position="648"/>
    </location>
</feature>
<evidence type="ECO:0000259" key="2">
    <source>
        <dbReference type="PROSITE" id="PS50042"/>
    </source>
</evidence>
<comment type="caution">
    <text evidence="3">The sequence shown here is derived from an EMBL/GenBank/DDBJ whole genome shotgun (WGS) entry which is preliminary data.</text>
</comment>
<dbReference type="InterPro" id="IPR018490">
    <property type="entry name" value="cNMP-bd_dom_sf"/>
</dbReference>
<dbReference type="InterPro" id="IPR014710">
    <property type="entry name" value="RmlC-like_jellyroll"/>
</dbReference>
<evidence type="ECO:0000313" key="3">
    <source>
        <dbReference type="EMBL" id="KAG5468325.1"/>
    </source>
</evidence>
<dbReference type="InterPro" id="IPR000595">
    <property type="entry name" value="cNMP-bd_dom"/>
</dbReference>
<dbReference type="RefSeq" id="XP_067175263.1">
    <property type="nucleotide sequence ID" value="XM_067319888.1"/>
</dbReference>
<dbReference type="Pfam" id="PF00027">
    <property type="entry name" value="cNMP_binding"/>
    <property type="match status" value="1"/>
</dbReference>